<evidence type="ECO:0000259" key="7">
    <source>
        <dbReference type="PROSITE" id="PS50885"/>
    </source>
</evidence>
<protein>
    <recommendedName>
        <fullName evidence="10">Methyl-accepting chemotaxis protein McpB</fullName>
    </recommendedName>
</protein>
<dbReference type="PANTHER" id="PTHR32089:SF112">
    <property type="entry name" value="LYSOZYME-LIKE PROTEIN-RELATED"/>
    <property type="match status" value="1"/>
</dbReference>
<keyword evidence="9" id="KW-1185">Reference proteome</keyword>
<dbReference type="InterPro" id="IPR003660">
    <property type="entry name" value="HAMP_dom"/>
</dbReference>
<keyword evidence="1 3" id="KW-0807">Transducer</keyword>
<accession>A0ABZ3IVG8</accession>
<feature type="transmembrane region" description="Helical" evidence="5">
    <location>
        <begin position="9"/>
        <end position="29"/>
    </location>
</feature>
<feature type="compositionally biased region" description="Polar residues" evidence="4">
    <location>
        <begin position="538"/>
        <end position="547"/>
    </location>
</feature>
<dbReference type="Gene3D" id="1.10.287.950">
    <property type="entry name" value="Methyl-accepting chemotaxis protein"/>
    <property type="match status" value="1"/>
</dbReference>
<evidence type="ECO:0000256" key="4">
    <source>
        <dbReference type="SAM" id="MobiDB-lite"/>
    </source>
</evidence>
<dbReference type="Pfam" id="PF00672">
    <property type="entry name" value="HAMP"/>
    <property type="match status" value="1"/>
</dbReference>
<evidence type="ECO:0008006" key="10">
    <source>
        <dbReference type="Google" id="ProtNLM"/>
    </source>
</evidence>
<feature type="domain" description="Methyl-accepting transducer" evidence="6">
    <location>
        <begin position="288"/>
        <end position="524"/>
    </location>
</feature>
<dbReference type="SUPFAM" id="SSF58104">
    <property type="entry name" value="Methyl-accepting chemotaxis protein (MCP) signaling domain"/>
    <property type="match status" value="1"/>
</dbReference>
<keyword evidence="5" id="KW-1133">Transmembrane helix</keyword>
<dbReference type="InterPro" id="IPR004089">
    <property type="entry name" value="MCPsignal_dom"/>
</dbReference>
<name>A0ABZ3IVG8_9FIRM</name>
<keyword evidence="5" id="KW-0472">Membrane</keyword>
<evidence type="ECO:0000256" key="2">
    <source>
        <dbReference type="ARBA" id="ARBA00029447"/>
    </source>
</evidence>
<dbReference type="InterPro" id="IPR004090">
    <property type="entry name" value="Chemotax_Me-accpt_rcpt"/>
</dbReference>
<dbReference type="PANTHER" id="PTHR32089">
    <property type="entry name" value="METHYL-ACCEPTING CHEMOTAXIS PROTEIN MCPB"/>
    <property type="match status" value="1"/>
</dbReference>
<evidence type="ECO:0000256" key="3">
    <source>
        <dbReference type="PROSITE-ProRule" id="PRU00284"/>
    </source>
</evidence>
<dbReference type="SMART" id="SM00283">
    <property type="entry name" value="MA"/>
    <property type="match status" value="1"/>
</dbReference>
<dbReference type="Proteomes" id="UP000216752">
    <property type="component" value="Chromosome"/>
</dbReference>
<dbReference type="Pfam" id="PF00015">
    <property type="entry name" value="MCPsignal"/>
    <property type="match status" value="1"/>
</dbReference>
<gene>
    <name evidence="8" type="ORF">SPSIL_057890</name>
</gene>
<evidence type="ECO:0000259" key="6">
    <source>
        <dbReference type="PROSITE" id="PS50111"/>
    </source>
</evidence>
<comment type="similarity">
    <text evidence="2">Belongs to the methyl-accepting chemotaxis (MCP) protein family.</text>
</comment>
<dbReference type="PROSITE" id="PS50111">
    <property type="entry name" value="CHEMOTAXIS_TRANSDUC_2"/>
    <property type="match status" value="1"/>
</dbReference>
<evidence type="ECO:0000256" key="5">
    <source>
        <dbReference type="SAM" id="Phobius"/>
    </source>
</evidence>
<organism evidence="8 9">
    <name type="scientific">Sporomusa silvacetica DSM 10669</name>
    <dbReference type="NCBI Taxonomy" id="1123289"/>
    <lineage>
        <taxon>Bacteria</taxon>
        <taxon>Bacillati</taxon>
        <taxon>Bacillota</taxon>
        <taxon>Negativicutes</taxon>
        <taxon>Selenomonadales</taxon>
        <taxon>Sporomusaceae</taxon>
        <taxon>Sporomusa</taxon>
    </lineage>
</organism>
<keyword evidence="5" id="KW-0812">Transmembrane</keyword>
<dbReference type="CDD" id="cd11386">
    <property type="entry name" value="MCP_signal"/>
    <property type="match status" value="1"/>
</dbReference>
<dbReference type="EMBL" id="CP155573">
    <property type="protein sequence ID" value="XFO69555.1"/>
    <property type="molecule type" value="Genomic_DNA"/>
</dbReference>
<evidence type="ECO:0000313" key="8">
    <source>
        <dbReference type="EMBL" id="XFO69555.1"/>
    </source>
</evidence>
<reference evidence="8" key="1">
    <citation type="submission" date="2024-05" db="EMBL/GenBank/DDBJ databases">
        <title>Isolation and characterization of Sporomusa carbonis sp. nov., a carboxydotrophic hydrogenogen in the genus of Sporomusa isolated from a charcoal burning pile.</title>
        <authorList>
            <person name="Boeer T."/>
            <person name="Rosenbaum F."/>
            <person name="Eysell L."/>
            <person name="Mueller V."/>
            <person name="Daniel R."/>
            <person name="Poehlein A."/>
        </authorList>
    </citation>
    <scope>NUCLEOTIDE SEQUENCE [LARGE SCALE GENOMIC DNA]</scope>
    <source>
        <strain evidence="8">DSM 10669</strain>
    </source>
</reference>
<dbReference type="PRINTS" id="PR00260">
    <property type="entry name" value="CHEMTRNSDUCR"/>
</dbReference>
<proteinExistence type="inferred from homology"/>
<sequence>MNLKISSKIAGALAILIVMIIVTGVSSFFNSQNFLGNVKDIIASYNRSITASQIENELTAAVLEMRRYFTEPNEQYKMSYEQRMAKVIDMENQLLQLSSVENKPEIEKLLDDTKRYNDRMLNGLVPLLKEQAKVEITQQSKGELIKQISVIAKELTQLMQSNQQIIRHLVEQESQSVFQKVSEAERSSSQSASKSIILIVVSASVGVISTLILRRTITKPVVALVKEMNDIATGNLSITKNTILQRSDEFGELYIALQKSKDGVRDLIQIVRMQAEQMSAASEELNASTEQSAQVSNQVATSIEQVASGAYKQVNAVNKTSCVVERMSASIQKVAKNTSLVTEKTECATVTATKGSKSVEQAVTQMTKIEKTVNNSANVVANLGGRSKEIGQIVDTISGIAGQTNLLALNAAIEAARAGEQGRGFAVVAEEVRKLAEQSQDAAKQIALLISEIQEDTNIAVIAMKEGTQEVAFGTEVVNTAGHAFGEIAALVIQVDEQVKEISASIQQMENGSEQIELSVKEVDDLSKVAAEQAQTISAATEEQSASMEEIESSSRGLAKMSQELQEAITSFRL</sequence>
<feature type="domain" description="HAMP" evidence="7">
    <location>
        <begin position="215"/>
        <end position="269"/>
    </location>
</feature>
<feature type="transmembrane region" description="Helical" evidence="5">
    <location>
        <begin position="195"/>
        <end position="213"/>
    </location>
</feature>
<evidence type="ECO:0000313" key="9">
    <source>
        <dbReference type="Proteomes" id="UP000216752"/>
    </source>
</evidence>
<feature type="region of interest" description="Disordered" evidence="4">
    <location>
        <begin position="538"/>
        <end position="559"/>
    </location>
</feature>
<dbReference type="Gene3D" id="6.10.340.10">
    <property type="match status" value="1"/>
</dbReference>
<dbReference type="PROSITE" id="PS50885">
    <property type="entry name" value="HAMP"/>
    <property type="match status" value="1"/>
</dbReference>
<evidence type="ECO:0000256" key="1">
    <source>
        <dbReference type="ARBA" id="ARBA00023224"/>
    </source>
</evidence>
<dbReference type="RefSeq" id="WP_144034143.1">
    <property type="nucleotide sequence ID" value="NZ_CP155573.1"/>
</dbReference>